<dbReference type="Gene3D" id="3.30.9.20">
    <property type="match status" value="1"/>
</dbReference>
<dbReference type="Pfam" id="PF01494">
    <property type="entry name" value="FAD_binding_3"/>
    <property type="match status" value="1"/>
</dbReference>
<organism evidence="4 5">
    <name type="scientific">Georhizobium profundi</name>
    <dbReference type="NCBI Taxonomy" id="2341112"/>
    <lineage>
        <taxon>Bacteria</taxon>
        <taxon>Pseudomonadati</taxon>
        <taxon>Pseudomonadota</taxon>
        <taxon>Alphaproteobacteria</taxon>
        <taxon>Hyphomicrobiales</taxon>
        <taxon>Rhizobiaceae</taxon>
        <taxon>Georhizobium</taxon>
    </lineage>
</organism>
<dbReference type="GO" id="GO:0004497">
    <property type="term" value="F:monooxygenase activity"/>
    <property type="evidence" value="ECO:0007669"/>
    <property type="project" value="UniProtKB-KW"/>
</dbReference>
<keyword evidence="1" id="KW-0560">Oxidoreductase</keyword>
<feature type="domain" description="FAD-binding" evidence="3">
    <location>
        <begin position="103"/>
        <end position="297"/>
    </location>
</feature>
<protein>
    <submittedName>
        <fullName evidence="4">Monooxygenase</fullName>
    </submittedName>
</protein>
<evidence type="ECO:0000259" key="3">
    <source>
        <dbReference type="Pfam" id="PF01494"/>
    </source>
</evidence>
<dbReference type="OrthoDB" id="9804454at2"/>
<keyword evidence="5" id="KW-1185">Reference proteome</keyword>
<dbReference type="PANTHER" id="PTHR43476">
    <property type="entry name" value="3-(3-HYDROXY-PHENYL)PROPIONATE/3-HYDROXYCINNAMIC ACID HYDROXYLASE"/>
    <property type="match status" value="1"/>
</dbReference>
<evidence type="ECO:0000256" key="2">
    <source>
        <dbReference type="ARBA" id="ARBA00023027"/>
    </source>
</evidence>
<dbReference type="InterPro" id="IPR036188">
    <property type="entry name" value="FAD/NAD-bd_sf"/>
</dbReference>
<dbReference type="KEGG" id="abaw:D5400_06525"/>
<accession>A0A3S9B9M4</accession>
<sequence>MPGARIVVREQNASDATFGFGVVFSDQALDFLKADDPETHDLITPHMERWRNMTLVLKGERVVIDGIGFAAIGRLHLLQLLQERARAEGVELLFGQPVSDLDALEADLVVGADGLNSLVRRADEDAFGTTLDHFDNRFAWFGTDRPFDTLTQTFIETERGTFNAHHYRYTPDRSTFIVECDAATFAAYDFDRLNEEASARICEEIFATTLGGARLITNRSVWRRFPKLWCERWVSGNRAILGDSAHTAHFSIGSGTRLAMEDAIALARALDAHEKLEDALAAYQQERLPIAKKIVTAANTSAEWYDRFAEKIALDPLDFGFDYITRSGRIDMARLRLLAPNFMAKYEASKLRSTA</sequence>
<keyword evidence="4" id="KW-0503">Monooxygenase</keyword>
<dbReference type="SUPFAM" id="SSF51905">
    <property type="entry name" value="FAD/NAD(P)-binding domain"/>
    <property type="match status" value="1"/>
</dbReference>
<dbReference type="GO" id="GO:0071949">
    <property type="term" value="F:FAD binding"/>
    <property type="evidence" value="ECO:0007669"/>
    <property type="project" value="InterPro"/>
</dbReference>
<dbReference type="PRINTS" id="PR00420">
    <property type="entry name" value="RNGMNOXGNASE"/>
</dbReference>
<evidence type="ECO:0000313" key="5">
    <source>
        <dbReference type="Proteomes" id="UP000268192"/>
    </source>
</evidence>
<evidence type="ECO:0000313" key="4">
    <source>
        <dbReference type="EMBL" id="AZN73625.1"/>
    </source>
</evidence>
<proteinExistence type="predicted"/>
<dbReference type="Gene3D" id="3.50.50.60">
    <property type="entry name" value="FAD/NAD(P)-binding domain"/>
    <property type="match status" value="1"/>
</dbReference>
<dbReference type="Proteomes" id="UP000268192">
    <property type="component" value="Chromosome"/>
</dbReference>
<dbReference type="InterPro" id="IPR050631">
    <property type="entry name" value="PheA/TfdB_FAD_monoxygenase"/>
</dbReference>
<dbReference type="AlphaFoldDB" id="A0A3S9B9M4"/>
<evidence type="ECO:0000256" key="1">
    <source>
        <dbReference type="ARBA" id="ARBA00023002"/>
    </source>
</evidence>
<name>A0A3S9B9M4_9HYPH</name>
<dbReference type="InterPro" id="IPR002938">
    <property type="entry name" value="FAD-bd"/>
</dbReference>
<keyword evidence="2" id="KW-0520">NAD</keyword>
<dbReference type="PANTHER" id="PTHR43476:SF4">
    <property type="entry name" value="BLR0106 PROTEIN"/>
    <property type="match status" value="1"/>
</dbReference>
<gene>
    <name evidence="4" type="ORF">D5400_06525</name>
</gene>
<dbReference type="EMBL" id="CP032509">
    <property type="protein sequence ID" value="AZN73625.1"/>
    <property type="molecule type" value="Genomic_DNA"/>
</dbReference>
<reference evidence="4 5" key="1">
    <citation type="submission" date="2018-09" db="EMBL/GenBank/DDBJ databases">
        <title>Marinorhizobium profundi gen. nov., sp. nov., isolated from a deep-sea sediment sample from the New Britain Trench and proposal of Marinorhizobiaceae fam. nov. in the order Rhizobiales of the class Alphaproteobacteria.</title>
        <authorList>
            <person name="Cao J."/>
        </authorList>
    </citation>
    <scope>NUCLEOTIDE SEQUENCE [LARGE SCALE GENOMIC DNA]</scope>
    <source>
        <strain evidence="4 5">WS11</strain>
    </source>
</reference>